<keyword evidence="8" id="KW-0808">Transferase</keyword>
<dbReference type="GO" id="GO:0006629">
    <property type="term" value="P:lipid metabolic process"/>
    <property type="evidence" value="ECO:0007669"/>
    <property type="project" value="UniProtKB-KW"/>
</dbReference>
<comment type="subcellular location">
    <subcellularLocation>
        <location evidence="1">Golgi apparatus membrane</location>
        <topology evidence="1">Single-pass type II membrane protein</topology>
    </subcellularLocation>
    <subcellularLocation>
        <location evidence="18">Golgi apparatus</location>
        <location evidence="18">Golgi stack membrane</location>
    </subcellularLocation>
    <subcellularLocation>
        <location evidence="2">Secreted</location>
    </subcellularLocation>
</comment>
<proteinExistence type="inferred from homology"/>
<keyword evidence="10" id="KW-0735">Signal-anchor</keyword>
<evidence type="ECO:0000256" key="27">
    <source>
        <dbReference type="ARBA" id="ARBA00047509"/>
    </source>
</evidence>
<organism evidence="34 36">
    <name type="scientific">Notechis scutatus</name>
    <name type="common">mainland tiger snake</name>
    <dbReference type="NCBI Taxonomy" id="8663"/>
    <lineage>
        <taxon>Eukaryota</taxon>
        <taxon>Metazoa</taxon>
        <taxon>Chordata</taxon>
        <taxon>Craniata</taxon>
        <taxon>Vertebrata</taxon>
        <taxon>Euteleostomi</taxon>
        <taxon>Lepidosauria</taxon>
        <taxon>Squamata</taxon>
        <taxon>Bifurcata</taxon>
        <taxon>Unidentata</taxon>
        <taxon>Episquamata</taxon>
        <taxon>Toxicofera</taxon>
        <taxon>Serpentes</taxon>
        <taxon>Colubroidea</taxon>
        <taxon>Elapidae</taxon>
        <taxon>Hydrophiinae</taxon>
        <taxon>Notechis</taxon>
    </lineage>
</organism>
<dbReference type="Pfam" id="PF00777">
    <property type="entry name" value="Glyco_transf_29"/>
    <property type="match status" value="1"/>
</dbReference>
<evidence type="ECO:0000256" key="24">
    <source>
        <dbReference type="ARBA" id="ARBA00043673"/>
    </source>
</evidence>
<keyword evidence="34" id="KW-1185">Reference proteome</keyword>
<dbReference type="GO" id="GO:0000139">
    <property type="term" value="C:Golgi membrane"/>
    <property type="evidence" value="ECO:0007669"/>
    <property type="project" value="UniProtKB-SubCell"/>
</dbReference>
<dbReference type="KEGG" id="nss:113428802"/>
<comment type="subunit">
    <text evidence="29">Homodimer; disulfide-linked. Homodimer formation occurs in the endoplasmic reticulum.</text>
</comment>
<evidence type="ECO:0000256" key="32">
    <source>
        <dbReference type="ARBA" id="ARBA00081332"/>
    </source>
</evidence>
<keyword evidence="6" id="KW-0964">Secreted</keyword>
<evidence type="ECO:0000256" key="5">
    <source>
        <dbReference type="ARBA" id="ARBA00006003"/>
    </source>
</evidence>
<evidence type="ECO:0000256" key="8">
    <source>
        <dbReference type="ARBA" id="ARBA00022679"/>
    </source>
</evidence>
<comment type="catalytic activity">
    <reaction evidence="27">
        <text>ganglioside GM1 (d18:1(4E)/18:0) + CMP-N-acetyl-beta-neuraminate = ganglioside GD1a (18:1(4E)/18:0) + CMP + H(+)</text>
        <dbReference type="Rhea" id="RHEA:48248"/>
        <dbReference type="ChEBI" id="CHEBI:15378"/>
        <dbReference type="ChEBI" id="CHEBI:57812"/>
        <dbReference type="ChEBI" id="CHEBI:60377"/>
        <dbReference type="ChEBI" id="CHEBI:73110"/>
        <dbReference type="ChEBI" id="CHEBI:90153"/>
    </reaction>
    <physiologicalReaction direction="left-to-right" evidence="27">
        <dbReference type="Rhea" id="RHEA:48249"/>
    </physiologicalReaction>
</comment>
<dbReference type="GO" id="GO:0097503">
    <property type="term" value="P:sialylation"/>
    <property type="evidence" value="ECO:0007669"/>
    <property type="project" value="TreeGrafter"/>
</dbReference>
<dbReference type="InterPro" id="IPR001675">
    <property type="entry name" value="Glyco_trans_29"/>
</dbReference>
<keyword evidence="13" id="KW-0443">Lipid metabolism</keyword>
<evidence type="ECO:0000256" key="11">
    <source>
        <dbReference type="ARBA" id="ARBA00022989"/>
    </source>
</evidence>
<dbReference type="InterPro" id="IPR051757">
    <property type="entry name" value="Beta-gal_alpha2-3_sialyltrans"/>
</dbReference>
<comment type="similarity">
    <text evidence="5">Belongs to the glycosyltransferase 29 family.</text>
</comment>
<comment type="pathway">
    <text evidence="3">Protein modification; protein glycosylation.</text>
</comment>
<evidence type="ECO:0000256" key="2">
    <source>
        <dbReference type="ARBA" id="ARBA00004613"/>
    </source>
</evidence>
<comment type="catalytic activity">
    <reaction evidence="24">
        <text>a ganglioside GA1 (d18:1(4E)) + CMP-N-acetyl-beta-neuraminate = a ganglioside GM1b (d18:1(4E)) + CMP + H(+)</text>
        <dbReference type="Rhea" id="RHEA:47560"/>
        <dbReference type="ChEBI" id="CHEBI:15378"/>
        <dbReference type="ChEBI" id="CHEBI:27938"/>
        <dbReference type="ChEBI" id="CHEBI:57812"/>
        <dbReference type="ChEBI" id="CHEBI:60377"/>
        <dbReference type="ChEBI" id="CHEBI:78568"/>
    </reaction>
    <physiologicalReaction direction="left-to-right" evidence="24">
        <dbReference type="Rhea" id="RHEA:47561"/>
    </physiologicalReaction>
</comment>
<evidence type="ECO:0000256" key="23">
    <source>
        <dbReference type="ARBA" id="ARBA00042991"/>
    </source>
</evidence>
<evidence type="ECO:0000256" key="16">
    <source>
        <dbReference type="ARBA" id="ARBA00023180"/>
    </source>
</evidence>
<dbReference type="GO" id="GO:0047288">
    <property type="term" value="F:beta-D-galactosyl-(1-&gt;3)-N-acetyl-beta-D-galactosaminide alpha-2,3- sialyltransferase"/>
    <property type="evidence" value="ECO:0007669"/>
    <property type="project" value="UniProtKB-EC"/>
</dbReference>
<evidence type="ECO:0000256" key="9">
    <source>
        <dbReference type="ARBA" id="ARBA00022692"/>
    </source>
</evidence>
<dbReference type="GeneTree" id="ENSGT00940000156356"/>
<dbReference type="Gene3D" id="3.90.1480.20">
    <property type="entry name" value="Glycosyl transferase family 29"/>
    <property type="match status" value="1"/>
</dbReference>
<evidence type="ECO:0000256" key="15">
    <source>
        <dbReference type="ARBA" id="ARBA00023157"/>
    </source>
</evidence>
<evidence type="ECO:0000256" key="18">
    <source>
        <dbReference type="ARBA" id="ARBA00037859"/>
    </source>
</evidence>
<dbReference type="AlphaFoldDB" id="A0A6J1VVL4"/>
<evidence type="ECO:0000256" key="26">
    <source>
        <dbReference type="ARBA" id="ARBA00043816"/>
    </source>
</evidence>
<dbReference type="GO" id="GO:0003836">
    <property type="term" value="F:beta-galactoside (CMP) alpha-2,3-sialyltransferase activity"/>
    <property type="evidence" value="ECO:0007669"/>
    <property type="project" value="UniProtKB-EC"/>
</dbReference>
<comment type="catalytic activity">
    <reaction evidence="28">
        <text>a globoside GalGb4Cer + CMP-N-acetyl-beta-neuraminate = a globoside MSGG + CMP + H(+)</text>
        <dbReference type="Rhea" id="RHEA:65372"/>
        <dbReference type="ChEBI" id="CHEBI:15378"/>
        <dbReference type="ChEBI" id="CHEBI:57812"/>
        <dbReference type="ChEBI" id="CHEBI:60377"/>
        <dbReference type="ChEBI" id="CHEBI:140623"/>
        <dbReference type="ChEBI" id="CHEBI:140691"/>
    </reaction>
    <physiologicalReaction direction="left-to-right" evidence="28">
        <dbReference type="Rhea" id="RHEA:65373"/>
    </physiologicalReaction>
</comment>
<dbReference type="KEGG" id="nss:113428804"/>
<evidence type="ECO:0000313" key="35">
    <source>
        <dbReference type="RefSeq" id="XP_026547119.1"/>
    </source>
</evidence>
<evidence type="ECO:0000256" key="33">
    <source>
        <dbReference type="ARBA" id="ARBA00082805"/>
    </source>
</evidence>
<evidence type="ECO:0000256" key="12">
    <source>
        <dbReference type="ARBA" id="ARBA00023034"/>
    </source>
</evidence>
<gene>
    <name evidence="36" type="primary">LOC113428804</name>
    <name evidence="35" type="synonym">LOC113428802</name>
</gene>
<dbReference type="GeneID" id="113428804"/>
<evidence type="ECO:0000256" key="25">
    <source>
        <dbReference type="ARBA" id="ARBA00043773"/>
    </source>
</evidence>
<evidence type="ECO:0000256" key="20">
    <source>
        <dbReference type="ARBA" id="ARBA00039107"/>
    </source>
</evidence>
<name>A0A6J1VVL4_9SAUR</name>
<dbReference type="EC" id="2.4.3.4" evidence="20"/>
<evidence type="ECO:0000256" key="7">
    <source>
        <dbReference type="ARBA" id="ARBA00022676"/>
    </source>
</evidence>
<keyword evidence="15" id="KW-1015">Disulfide bond</keyword>
<evidence type="ECO:0000256" key="1">
    <source>
        <dbReference type="ARBA" id="ARBA00004323"/>
    </source>
</evidence>
<evidence type="ECO:0000256" key="29">
    <source>
        <dbReference type="ARBA" id="ARBA00062545"/>
    </source>
</evidence>
<comment type="catalytic activity">
    <reaction evidence="25">
        <text>a ganglioside GM1 (d18:1(4E)) + CMP-N-acetyl-beta-neuraminate = a ganglioside GD1a (d18:1(4E)) + CMP + H(+)</text>
        <dbReference type="Rhea" id="RHEA:18021"/>
        <dbReference type="ChEBI" id="CHEBI:15378"/>
        <dbReference type="ChEBI" id="CHEBI:57812"/>
        <dbReference type="ChEBI" id="CHEBI:60377"/>
        <dbReference type="ChEBI" id="CHEBI:77709"/>
        <dbReference type="ChEBI" id="CHEBI:78445"/>
        <dbReference type="EC" id="2.4.3.2"/>
    </reaction>
    <physiologicalReaction direction="left-to-right" evidence="25">
        <dbReference type="Rhea" id="RHEA:18022"/>
    </physiologicalReaction>
</comment>
<evidence type="ECO:0000256" key="4">
    <source>
        <dbReference type="ARBA" id="ARBA00004934"/>
    </source>
</evidence>
<dbReference type="InterPro" id="IPR038578">
    <property type="entry name" value="GT29-like_sf"/>
</dbReference>
<evidence type="ECO:0000313" key="36">
    <source>
        <dbReference type="RefSeq" id="XP_026547120.1"/>
    </source>
</evidence>
<evidence type="ECO:0000256" key="19">
    <source>
        <dbReference type="ARBA" id="ARBA00039106"/>
    </source>
</evidence>
<reference evidence="35 36" key="1">
    <citation type="submission" date="2025-04" db="UniProtKB">
        <authorList>
            <consortium name="RefSeq"/>
        </authorList>
    </citation>
    <scope>IDENTIFICATION</scope>
</reference>
<keyword evidence="11" id="KW-1133">Transmembrane helix</keyword>
<keyword evidence="14" id="KW-0472">Membrane</keyword>
<evidence type="ECO:0000256" key="17">
    <source>
        <dbReference type="ARBA" id="ARBA00036292"/>
    </source>
</evidence>
<evidence type="ECO:0000256" key="13">
    <source>
        <dbReference type="ARBA" id="ARBA00023098"/>
    </source>
</evidence>
<evidence type="ECO:0000256" key="28">
    <source>
        <dbReference type="ARBA" id="ARBA00052027"/>
    </source>
</evidence>
<accession>A0A6J1VVL4</accession>
<evidence type="ECO:0000256" key="14">
    <source>
        <dbReference type="ARBA" id="ARBA00023136"/>
    </source>
</evidence>
<evidence type="ECO:0000256" key="30">
    <source>
        <dbReference type="ARBA" id="ARBA00072809"/>
    </source>
</evidence>
<dbReference type="RefSeq" id="XP_026547119.1">
    <property type="nucleotide sequence ID" value="XM_026691334.1"/>
</dbReference>
<comment type="pathway">
    <text evidence="4">Glycolipid biosynthesis.</text>
</comment>
<keyword evidence="12" id="KW-0333">Golgi apparatus</keyword>
<evidence type="ECO:0000256" key="31">
    <source>
        <dbReference type="ARBA" id="ARBA00081228"/>
    </source>
</evidence>
<dbReference type="CDD" id="cd23966">
    <property type="entry name" value="GT29_ST3GAL1_2"/>
    <property type="match status" value="1"/>
</dbReference>
<evidence type="ECO:0000256" key="21">
    <source>
        <dbReference type="ARBA" id="ARBA00042448"/>
    </source>
</evidence>
<dbReference type="PANTHER" id="PTHR46032">
    <property type="entry name" value="ALPHA-2,3-SIALYLTRANSFERASE ST3GAL I ISOFORM X1"/>
    <property type="match status" value="1"/>
</dbReference>
<protein>
    <recommendedName>
        <fullName evidence="30">CMP-N-acetylneuraminate-beta-galactosamide-alpha-2,3-sialyltransferase 2</fullName>
        <ecNumber evidence="19">2.4.3.2</ecNumber>
        <ecNumber evidence="20">2.4.3.4</ecNumber>
    </recommendedName>
    <alternativeName>
        <fullName evidence="23">Gal-NAc6S</fullName>
    </alternativeName>
    <alternativeName>
        <fullName evidence="21">Gal-beta-1,3-GalNAc-alpha-2,3-sialyltransferase</fullName>
    </alternativeName>
    <alternativeName>
        <fullName evidence="22">Monosialoganglioside sialyltransferase</fullName>
    </alternativeName>
    <alternativeName>
        <fullName evidence="31">ST3Gal II</fullName>
    </alternativeName>
    <alternativeName>
        <fullName evidence="32">ST3GalA.2</fullName>
    </alternativeName>
    <alternativeName>
        <fullName evidence="33">Sialyltransferase 4B</fullName>
    </alternativeName>
</protein>
<sequence length="319" mass="36491">MMCKKKLWIVLALCFALSIWKIYISVSSLSKNLGERLLQDSLMKEEMCYYNKCIGLSSWDWFCDLFDASVNCLLTLENSDIPPEVLQWWLKLQSSKDGSQIQKMVKYLSPTARVQDVVHCGTCAVVGNSGRLRGSKYGEKIDSHKFVMRMNTAQVTGFEEDVGTRTTHHFMYPESAMNLHPNVHLVLVPFKPLDLKWLASALSTGDIQQTYKRVKRFIKADKNKILIIHPGFLKYIQDKWTQHHGKYPSTGLITLIFAIHTCTRVSVFGFGADSKGNWHHYWEDNRNAGAFLKSGVHNGTFELQLIERLATEGKVAFYK</sequence>
<dbReference type="GO" id="GO:0005576">
    <property type="term" value="C:extracellular region"/>
    <property type="evidence" value="ECO:0007669"/>
    <property type="project" value="UniProtKB-SubCell"/>
</dbReference>
<dbReference type="PANTHER" id="PTHR46032:SF1">
    <property type="entry name" value="ST3 BETA-GALACTOSIDE ALPHA-2,3-SIALYLTRANSFERASE 1"/>
    <property type="match status" value="1"/>
</dbReference>
<dbReference type="FunFam" id="3.90.1480.20:FF:000002">
    <property type="entry name" value="CMP-N-acetylneuraminate-beta-galactosamide- alpha-2,3-sialyltransferase 2"/>
    <property type="match status" value="1"/>
</dbReference>
<evidence type="ECO:0000256" key="3">
    <source>
        <dbReference type="ARBA" id="ARBA00004922"/>
    </source>
</evidence>
<dbReference type="RefSeq" id="XP_026547120.1">
    <property type="nucleotide sequence ID" value="XM_026691335.1"/>
</dbReference>
<keyword evidence="7" id="KW-0328">Glycosyltransferase</keyword>
<comment type="catalytic activity">
    <reaction evidence="17">
        <text>a beta-D-galactosyl-(1-&gt;3)-N-acetyl-alpha-D-galactosaminyl derivative + CMP-N-acetyl-beta-neuraminate = an N-acetyl-alpha-neuraminyl-(2-&gt;3)-beta-D-galactosyl-(1-&gt;3)-N-acetyl-alpha-D-galactosaminyl derivative + CMP + H(+)</text>
        <dbReference type="Rhea" id="RHEA:21616"/>
        <dbReference type="ChEBI" id="CHEBI:15378"/>
        <dbReference type="ChEBI" id="CHEBI:57812"/>
        <dbReference type="ChEBI" id="CHEBI:60377"/>
        <dbReference type="ChEBI" id="CHEBI:133470"/>
        <dbReference type="ChEBI" id="CHEBI:139596"/>
        <dbReference type="EC" id="2.4.3.4"/>
    </reaction>
    <physiologicalReaction direction="left-to-right" evidence="17">
        <dbReference type="Rhea" id="RHEA:21617"/>
    </physiologicalReaction>
</comment>
<evidence type="ECO:0000256" key="10">
    <source>
        <dbReference type="ARBA" id="ARBA00022968"/>
    </source>
</evidence>
<keyword evidence="9" id="KW-0812">Transmembrane</keyword>
<dbReference type="GO" id="GO:0032580">
    <property type="term" value="C:Golgi cisterna membrane"/>
    <property type="evidence" value="ECO:0007669"/>
    <property type="project" value="UniProtKB-SubCell"/>
</dbReference>
<dbReference type="Proteomes" id="UP000504612">
    <property type="component" value="Unplaced"/>
</dbReference>
<evidence type="ECO:0000256" key="6">
    <source>
        <dbReference type="ARBA" id="ARBA00022525"/>
    </source>
</evidence>
<comment type="catalytic activity">
    <reaction evidence="26">
        <text>a ganglioside GA1 + CMP-N-acetyl-beta-neuraminate = a ganglioside GM1b + CMP + H(+)</text>
        <dbReference type="Rhea" id="RHEA:48244"/>
        <dbReference type="ChEBI" id="CHEBI:15378"/>
        <dbReference type="ChEBI" id="CHEBI:57812"/>
        <dbReference type="ChEBI" id="CHEBI:60377"/>
        <dbReference type="ChEBI" id="CHEBI:88069"/>
        <dbReference type="ChEBI" id="CHEBI:90151"/>
    </reaction>
    <physiologicalReaction direction="left-to-right" evidence="26">
        <dbReference type="Rhea" id="RHEA:48245"/>
    </physiologicalReaction>
</comment>
<dbReference type="EC" id="2.4.3.2" evidence="19"/>
<evidence type="ECO:0000313" key="34">
    <source>
        <dbReference type="Proteomes" id="UP000504612"/>
    </source>
</evidence>
<keyword evidence="16" id="KW-0325">Glycoprotein</keyword>
<evidence type="ECO:0000256" key="22">
    <source>
        <dbReference type="ARBA" id="ARBA00042990"/>
    </source>
</evidence>